<dbReference type="PIRSF" id="PIRSF004491">
    <property type="entry name" value="FAD_Synth"/>
    <property type="match status" value="1"/>
</dbReference>
<dbReference type="GO" id="GO:0003919">
    <property type="term" value="F:FMN adenylyltransferase activity"/>
    <property type="evidence" value="ECO:0007669"/>
    <property type="project" value="UniProtKB-UniRule"/>
</dbReference>
<evidence type="ECO:0000256" key="9">
    <source>
        <dbReference type="ARBA" id="ARBA00022777"/>
    </source>
</evidence>
<dbReference type="InterPro" id="IPR023465">
    <property type="entry name" value="Riboflavin_kinase_dom_sf"/>
</dbReference>
<evidence type="ECO:0000256" key="11">
    <source>
        <dbReference type="ARBA" id="ARBA00022840"/>
    </source>
</evidence>
<evidence type="ECO:0000256" key="2">
    <source>
        <dbReference type="ARBA" id="ARBA00004726"/>
    </source>
</evidence>
<keyword evidence="18" id="KW-1185">Reference proteome</keyword>
<keyword evidence="10 15" id="KW-0274">FAD</keyword>
<keyword evidence="12" id="KW-0511">Multifunctional enzyme</keyword>
<evidence type="ECO:0000256" key="1">
    <source>
        <dbReference type="ARBA" id="ARBA00002121"/>
    </source>
</evidence>
<dbReference type="InterPro" id="IPR015865">
    <property type="entry name" value="Riboflavin_kinase_bac/euk"/>
</dbReference>
<dbReference type="PANTHER" id="PTHR22749">
    <property type="entry name" value="RIBOFLAVIN KINASE/FMN ADENYLYLTRANSFERASE"/>
    <property type="match status" value="1"/>
</dbReference>
<gene>
    <name evidence="17" type="ORF">EZJ44_02115</name>
</gene>
<dbReference type="CDD" id="cd02064">
    <property type="entry name" value="FAD_synthetase_N"/>
    <property type="match status" value="1"/>
</dbReference>
<dbReference type="OrthoDB" id="9803667at2"/>
<evidence type="ECO:0000256" key="12">
    <source>
        <dbReference type="ARBA" id="ARBA00023268"/>
    </source>
</evidence>
<dbReference type="Pfam" id="PF06574">
    <property type="entry name" value="FAD_syn"/>
    <property type="match status" value="1"/>
</dbReference>
<dbReference type="RefSeq" id="WP_131279671.1">
    <property type="nucleotide sequence ID" value="NZ_JBHSLR010000009.1"/>
</dbReference>
<feature type="domain" description="Riboflavin kinase" evidence="16">
    <location>
        <begin position="184"/>
        <end position="315"/>
    </location>
</feature>
<dbReference type="GO" id="GO:0009398">
    <property type="term" value="P:FMN biosynthetic process"/>
    <property type="evidence" value="ECO:0007669"/>
    <property type="project" value="UniProtKB-UniRule"/>
</dbReference>
<sequence>MEVWKHRADLPKEISNTVVTIGIFDGVHRGHHAVLAKTVEVAQLNGAISIALTFDPHPRLVHNPQSDLNLVTSLEDRLQRLESAGIDAVYVQHYDLEYAALTPRDFIEQQLIGQLHAGSVVVGEDVRFGLHNSGDGAFLRDVGKELGIDVYLLDDLCDDGGRRWSSTWVRELLAEGDVAGAAKVLGRPHRIRGVVQHGFKRGRELGFPTANLTGNGLGEVPAEGVYAGWLVRTVPGTAATEHLPAAISIGNNPQFDGEQRTVEAHVLGRSDLDLYGEEIAIDFIQWLRPMMRFESVDSLLEQMDEDLRRSAEVLGVPVARRVNPAAVKAGVSLKPA</sequence>
<evidence type="ECO:0000256" key="7">
    <source>
        <dbReference type="ARBA" id="ARBA00022695"/>
    </source>
</evidence>
<evidence type="ECO:0000256" key="8">
    <source>
        <dbReference type="ARBA" id="ARBA00022741"/>
    </source>
</evidence>
<evidence type="ECO:0000256" key="14">
    <source>
        <dbReference type="ARBA" id="ARBA00049494"/>
    </source>
</evidence>
<dbReference type="InterPro" id="IPR002606">
    <property type="entry name" value="Riboflavin_kinase_bac"/>
</dbReference>
<comment type="catalytic activity">
    <reaction evidence="14 15">
        <text>FMN + ATP + H(+) = FAD + diphosphate</text>
        <dbReference type="Rhea" id="RHEA:17237"/>
        <dbReference type="ChEBI" id="CHEBI:15378"/>
        <dbReference type="ChEBI" id="CHEBI:30616"/>
        <dbReference type="ChEBI" id="CHEBI:33019"/>
        <dbReference type="ChEBI" id="CHEBI:57692"/>
        <dbReference type="ChEBI" id="CHEBI:58210"/>
        <dbReference type="EC" id="2.7.7.2"/>
    </reaction>
</comment>
<comment type="catalytic activity">
    <reaction evidence="13 15">
        <text>riboflavin + ATP = FMN + ADP + H(+)</text>
        <dbReference type="Rhea" id="RHEA:14357"/>
        <dbReference type="ChEBI" id="CHEBI:15378"/>
        <dbReference type="ChEBI" id="CHEBI:30616"/>
        <dbReference type="ChEBI" id="CHEBI:57986"/>
        <dbReference type="ChEBI" id="CHEBI:58210"/>
        <dbReference type="ChEBI" id="CHEBI:456216"/>
        <dbReference type="EC" id="2.7.1.26"/>
    </reaction>
</comment>
<evidence type="ECO:0000313" key="17">
    <source>
        <dbReference type="EMBL" id="TBW22730.1"/>
    </source>
</evidence>
<evidence type="ECO:0000256" key="10">
    <source>
        <dbReference type="ARBA" id="ARBA00022827"/>
    </source>
</evidence>
<dbReference type="FunFam" id="2.40.30.30:FF:000003">
    <property type="entry name" value="Riboflavin biosynthesis protein"/>
    <property type="match status" value="1"/>
</dbReference>
<dbReference type="EC" id="2.7.1.26" evidence="15"/>
<keyword evidence="5 15" id="KW-0288">FMN</keyword>
<dbReference type="AlphaFoldDB" id="A0A4Q9V0X4"/>
<keyword evidence="4 15" id="KW-0285">Flavoprotein</keyword>
<dbReference type="GO" id="GO:0006747">
    <property type="term" value="P:FAD biosynthetic process"/>
    <property type="evidence" value="ECO:0007669"/>
    <property type="project" value="UniProtKB-UniRule"/>
</dbReference>
<evidence type="ECO:0000313" key="18">
    <source>
        <dbReference type="Proteomes" id="UP000293036"/>
    </source>
</evidence>
<dbReference type="PANTHER" id="PTHR22749:SF6">
    <property type="entry name" value="RIBOFLAVIN KINASE"/>
    <property type="match status" value="1"/>
</dbReference>
<comment type="pathway">
    <text evidence="3 15">Cofactor biosynthesis; FMN biosynthesis; FMN from riboflavin (ATP route): step 1/1.</text>
</comment>
<keyword evidence="7 15" id="KW-0548">Nucleotidyltransferase</keyword>
<comment type="pathway">
    <text evidence="2 15">Cofactor biosynthesis; FAD biosynthesis; FAD from FMN: step 1/1.</text>
</comment>
<dbReference type="EMBL" id="SJDT01000002">
    <property type="protein sequence ID" value="TBW22730.1"/>
    <property type="molecule type" value="Genomic_DNA"/>
</dbReference>
<evidence type="ECO:0000256" key="15">
    <source>
        <dbReference type="PIRNR" id="PIRNR004491"/>
    </source>
</evidence>
<comment type="function">
    <text evidence="1">Catalyzes the phosphorylation of riboflavin to FMN followed by the adenylation of FMN to FAD.</text>
</comment>
<keyword evidence="6 15" id="KW-0808">Transferase</keyword>
<dbReference type="Gene3D" id="2.40.30.30">
    <property type="entry name" value="Riboflavin kinase-like"/>
    <property type="match status" value="1"/>
</dbReference>
<dbReference type="UniPathway" id="UPA00277">
    <property type="reaction ID" value="UER00407"/>
</dbReference>
<dbReference type="GO" id="GO:0009231">
    <property type="term" value="P:riboflavin biosynthetic process"/>
    <property type="evidence" value="ECO:0007669"/>
    <property type="project" value="InterPro"/>
</dbReference>
<keyword evidence="11 15" id="KW-0067">ATP-binding</keyword>
<dbReference type="UniPathway" id="UPA00276">
    <property type="reaction ID" value="UER00406"/>
</dbReference>
<dbReference type="SUPFAM" id="SSF82114">
    <property type="entry name" value="Riboflavin kinase-like"/>
    <property type="match status" value="1"/>
</dbReference>
<evidence type="ECO:0000256" key="13">
    <source>
        <dbReference type="ARBA" id="ARBA00047880"/>
    </source>
</evidence>
<dbReference type="InterPro" id="IPR014729">
    <property type="entry name" value="Rossmann-like_a/b/a_fold"/>
</dbReference>
<accession>A0A4Q9V0X4</accession>
<comment type="similarity">
    <text evidence="15">Belongs to the ribF family.</text>
</comment>
<evidence type="ECO:0000256" key="4">
    <source>
        <dbReference type="ARBA" id="ARBA00022630"/>
    </source>
</evidence>
<dbReference type="SUPFAM" id="SSF52374">
    <property type="entry name" value="Nucleotidylyl transferase"/>
    <property type="match status" value="1"/>
</dbReference>
<evidence type="ECO:0000256" key="5">
    <source>
        <dbReference type="ARBA" id="ARBA00022643"/>
    </source>
</evidence>
<dbReference type="FunFam" id="3.40.50.620:FF:000021">
    <property type="entry name" value="Riboflavin biosynthesis protein"/>
    <property type="match status" value="1"/>
</dbReference>
<dbReference type="InterPro" id="IPR023468">
    <property type="entry name" value="Riboflavin_kinase"/>
</dbReference>
<reference evidence="17 18" key="1">
    <citation type="submission" date="2019-02" db="EMBL/GenBank/DDBJ databases">
        <title>Arcanobacterium bovis sp. nov., isolated from the milk of a cow with mastitis.</title>
        <authorList>
            <person name="Sammra O."/>
            <person name="Foster G."/>
            <person name="Hassan A."/>
            <person name="Alssahen M."/>
            <person name="Laemmler C."/>
            <person name="Borowiak M."/>
            <person name="Malorny B."/>
            <person name="Abdulmawjood A."/>
        </authorList>
    </citation>
    <scope>NUCLEOTIDE SEQUENCE [LARGE SCALE GENOMIC DNA]</scope>
    <source>
        <strain evidence="17 18">C605018/01/1</strain>
    </source>
</reference>
<dbReference type="InterPro" id="IPR015864">
    <property type="entry name" value="FAD_synthase"/>
</dbReference>
<comment type="caution">
    <text evidence="17">The sequence shown here is derived from an EMBL/GenBank/DDBJ whole genome shotgun (WGS) entry which is preliminary data.</text>
</comment>
<keyword evidence="8 15" id="KW-0547">Nucleotide-binding</keyword>
<dbReference type="GO" id="GO:0008531">
    <property type="term" value="F:riboflavin kinase activity"/>
    <property type="evidence" value="ECO:0007669"/>
    <property type="project" value="UniProtKB-UniRule"/>
</dbReference>
<evidence type="ECO:0000256" key="3">
    <source>
        <dbReference type="ARBA" id="ARBA00005201"/>
    </source>
</evidence>
<protein>
    <recommendedName>
        <fullName evidence="15">Riboflavin biosynthesis protein</fullName>
    </recommendedName>
    <domain>
        <recommendedName>
            <fullName evidence="15">Riboflavin kinase</fullName>
            <ecNumber evidence="15">2.7.1.26</ecNumber>
        </recommendedName>
        <alternativeName>
            <fullName evidence="15">Flavokinase</fullName>
        </alternativeName>
    </domain>
    <domain>
        <recommendedName>
            <fullName evidence="15">FMN adenylyltransferase</fullName>
            <ecNumber evidence="15">2.7.7.2</ecNumber>
        </recommendedName>
        <alternativeName>
            <fullName evidence="15">FAD pyrophosphorylase</fullName>
        </alternativeName>
        <alternativeName>
            <fullName evidence="15">FAD synthase</fullName>
        </alternativeName>
    </domain>
</protein>
<evidence type="ECO:0000259" key="16">
    <source>
        <dbReference type="SMART" id="SM00904"/>
    </source>
</evidence>
<keyword evidence="9 15" id="KW-0418">Kinase</keyword>
<dbReference type="SMART" id="SM00904">
    <property type="entry name" value="Flavokinase"/>
    <property type="match status" value="1"/>
</dbReference>
<dbReference type="NCBIfam" id="TIGR00083">
    <property type="entry name" value="ribF"/>
    <property type="match status" value="1"/>
</dbReference>
<dbReference type="GO" id="GO:0005524">
    <property type="term" value="F:ATP binding"/>
    <property type="evidence" value="ECO:0007669"/>
    <property type="project" value="UniProtKB-UniRule"/>
</dbReference>
<evidence type="ECO:0000256" key="6">
    <source>
        <dbReference type="ARBA" id="ARBA00022679"/>
    </source>
</evidence>
<proteinExistence type="inferred from homology"/>
<name>A0A4Q9V0X4_9ACTO</name>
<organism evidence="17 18">
    <name type="scientific">Arcanobacterium bovis</name>
    <dbReference type="NCBI Taxonomy" id="2529275"/>
    <lineage>
        <taxon>Bacteria</taxon>
        <taxon>Bacillati</taxon>
        <taxon>Actinomycetota</taxon>
        <taxon>Actinomycetes</taxon>
        <taxon>Actinomycetales</taxon>
        <taxon>Actinomycetaceae</taxon>
        <taxon>Arcanobacterium</taxon>
    </lineage>
</organism>
<dbReference type="Proteomes" id="UP000293036">
    <property type="component" value="Unassembled WGS sequence"/>
</dbReference>
<dbReference type="NCBIfam" id="NF004160">
    <property type="entry name" value="PRK05627.1-3"/>
    <property type="match status" value="1"/>
</dbReference>
<dbReference type="EC" id="2.7.7.2" evidence="15"/>
<dbReference type="Gene3D" id="3.40.50.620">
    <property type="entry name" value="HUPs"/>
    <property type="match status" value="1"/>
</dbReference>
<dbReference type="Pfam" id="PF01687">
    <property type="entry name" value="Flavokinase"/>
    <property type="match status" value="1"/>
</dbReference>